<dbReference type="GeneID" id="43331114"/>
<evidence type="ECO:0000313" key="1">
    <source>
        <dbReference type="EMBL" id="CQH64500.1"/>
    </source>
</evidence>
<dbReference type="OrthoDB" id="350126at2157"/>
<geneLocation type="plasmid" evidence="2">
    <name>pSTJ002</name>
</geneLocation>
<evidence type="ECO:0000313" key="2">
    <source>
        <dbReference type="Proteomes" id="UP000066737"/>
    </source>
</evidence>
<dbReference type="KEGG" id="hhb:Hhub_5045"/>
<sequence length="76" mass="8673">MPQEIVFEEERREYVLDALNRGVDDEGFVVDSEGERVLATDGEPIKAEDIGYIGHGSTDFVRDDISQIREYLHESD</sequence>
<dbReference type="AlphaFoldDB" id="A0A0U5AK99"/>
<dbReference type="Proteomes" id="UP000066737">
    <property type="component" value="Plasmid pSTJ002"/>
</dbReference>
<dbReference type="RefSeq" id="WP_157534028.1">
    <property type="nucleotide sequence ID" value="NZ_LN831304.1"/>
</dbReference>
<dbReference type="EMBL" id="LN831304">
    <property type="protein sequence ID" value="CQH64500.1"/>
    <property type="molecule type" value="Genomic_DNA"/>
</dbReference>
<organism evidence="1 2">
    <name type="scientific">Halobacterium hubeiense</name>
    <dbReference type="NCBI Taxonomy" id="1407499"/>
    <lineage>
        <taxon>Archaea</taxon>
        <taxon>Methanobacteriati</taxon>
        <taxon>Methanobacteriota</taxon>
        <taxon>Stenosarchaea group</taxon>
        <taxon>Halobacteria</taxon>
        <taxon>Halobacteriales</taxon>
        <taxon>Halobacteriaceae</taxon>
        <taxon>Halobacterium</taxon>
    </lineage>
</organism>
<name>A0A0U5AK99_9EURY</name>
<accession>A0A0U5AK99</accession>
<protein>
    <submittedName>
        <fullName evidence="1">Uncharacterized protein</fullName>
    </submittedName>
</protein>
<proteinExistence type="predicted"/>
<keyword evidence="2" id="KW-1185">Reference proteome</keyword>
<reference evidence="2" key="1">
    <citation type="journal article" date="2016" name="Environ. Microbiol.">
        <title>The complete genome of a viable archaeum isolated from 123-million-year-old rock salt.</title>
        <authorList>
            <person name="Jaakkola S.T."/>
            <person name="Pfeiffer F."/>
            <person name="Ravantti J.J."/>
            <person name="Guo Q."/>
            <person name="Liu Y."/>
            <person name="Chen X."/>
            <person name="Ma H."/>
            <person name="Yang C."/>
            <person name="Oksanen H.M."/>
            <person name="Bamford D.H."/>
        </authorList>
    </citation>
    <scope>NUCLEOTIDE SEQUENCE</scope>
    <source>
        <strain evidence="2">JI20-1</strain>
        <plasmid evidence="2">Plasmid pSTJ002</plasmid>
    </source>
</reference>
<gene>
    <name evidence="1" type="ORF">HHUB_5045</name>
</gene>